<dbReference type="CDD" id="cd00984">
    <property type="entry name" value="DnaB_C"/>
    <property type="match status" value="1"/>
</dbReference>
<proteinExistence type="inferred from homology"/>
<dbReference type="SUPFAM" id="SSF52540">
    <property type="entry name" value="P-loop containing nucleoside triphosphate hydrolases"/>
    <property type="match status" value="1"/>
</dbReference>
<evidence type="ECO:0000256" key="2">
    <source>
        <dbReference type="ARBA" id="ARBA00022705"/>
    </source>
</evidence>
<evidence type="ECO:0000256" key="4">
    <source>
        <dbReference type="ARBA" id="ARBA00022801"/>
    </source>
</evidence>
<keyword evidence="2" id="KW-0235">DNA replication</keyword>
<evidence type="ECO:0000256" key="8">
    <source>
        <dbReference type="ARBA" id="ARBA00023235"/>
    </source>
</evidence>
<dbReference type="InterPro" id="IPR036185">
    <property type="entry name" value="DNA_heli_DnaB-like_N_sf"/>
</dbReference>
<evidence type="ECO:0000256" key="11">
    <source>
        <dbReference type="SAM" id="MobiDB-lite"/>
    </source>
</evidence>
<dbReference type="AlphaFoldDB" id="A0A286E971"/>
<dbReference type="InterPro" id="IPR027417">
    <property type="entry name" value="P-loop_NTPase"/>
</dbReference>
<dbReference type="Gene3D" id="3.40.50.300">
    <property type="entry name" value="P-loop containing nucleotide triphosphate hydrolases"/>
    <property type="match status" value="1"/>
</dbReference>
<dbReference type="GO" id="GO:0043139">
    <property type="term" value="F:5'-3' DNA helicase activity"/>
    <property type="evidence" value="ECO:0007669"/>
    <property type="project" value="UniProtKB-EC"/>
</dbReference>
<comment type="similarity">
    <text evidence="1">Belongs to the helicase family. DnaB subfamily.</text>
</comment>
<accession>A0A286E971</accession>
<dbReference type="Pfam" id="PF00772">
    <property type="entry name" value="DnaB"/>
    <property type="match status" value="1"/>
</dbReference>
<dbReference type="Pfam" id="PF03796">
    <property type="entry name" value="DnaB_C"/>
    <property type="match status" value="1"/>
</dbReference>
<protein>
    <recommendedName>
        <fullName evidence="9">DNA 5'-3' helicase</fullName>
        <ecNumber evidence="9">5.6.2.3</ecNumber>
    </recommendedName>
</protein>
<keyword evidence="8" id="KW-0413">Isomerase</keyword>
<dbReference type="InterPro" id="IPR007693">
    <property type="entry name" value="DNA_helicase_DnaB-like_N"/>
</dbReference>
<feature type="compositionally biased region" description="Basic and acidic residues" evidence="11">
    <location>
        <begin position="394"/>
        <end position="410"/>
    </location>
</feature>
<comment type="catalytic activity">
    <reaction evidence="10">
        <text>ATP + H2O = ADP + phosphate + H(+)</text>
        <dbReference type="Rhea" id="RHEA:13065"/>
        <dbReference type="ChEBI" id="CHEBI:15377"/>
        <dbReference type="ChEBI" id="CHEBI:15378"/>
        <dbReference type="ChEBI" id="CHEBI:30616"/>
        <dbReference type="ChEBI" id="CHEBI:43474"/>
        <dbReference type="ChEBI" id="CHEBI:456216"/>
        <dbReference type="EC" id="5.6.2.3"/>
    </reaction>
</comment>
<dbReference type="EMBL" id="OCNE01000031">
    <property type="protein sequence ID" value="SOD67458.1"/>
    <property type="molecule type" value="Genomic_DNA"/>
</dbReference>
<keyword evidence="7" id="KW-0238">DNA-binding</keyword>
<keyword evidence="14" id="KW-1185">Reference proteome</keyword>
<name>A0A286E971_9ACTN</name>
<dbReference type="GO" id="GO:0016787">
    <property type="term" value="F:hydrolase activity"/>
    <property type="evidence" value="ECO:0007669"/>
    <property type="project" value="UniProtKB-KW"/>
</dbReference>
<dbReference type="OrthoDB" id="9773982at2"/>
<dbReference type="GO" id="GO:0005829">
    <property type="term" value="C:cytosol"/>
    <property type="evidence" value="ECO:0007669"/>
    <property type="project" value="TreeGrafter"/>
</dbReference>
<feature type="region of interest" description="Disordered" evidence="11">
    <location>
        <begin position="392"/>
        <end position="411"/>
    </location>
</feature>
<keyword evidence="5 13" id="KW-0347">Helicase</keyword>
<dbReference type="RefSeq" id="WP_097234014.1">
    <property type="nucleotide sequence ID" value="NZ_OCNE01000031.1"/>
</dbReference>
<dbReference type="PROSITE" id="PS51199">
    <property type="entry name" value="SF4_HELICASE"/>
    <property type="match status" value="1"/>
</dbReference>
<keyword evidence="6" id="KW-0067">ATP-binding</keyword>
<evidence type="ECO:0000256" key="10">
    <source>
        <dbReference type="ARBA" id="ARBA00048954"/>
    </source>
</evidence>
<dbReference type="GO" id="GO:0005524">
    <property type="term" value="F:ATP binding"/>
    <property type="evidence" value="ECO:0007669"/>
    <property type="project" value="UniProtKB-KW"/>
</dbReference>
<keyword evidence="3" id="KW-0547">Nucleotide-binding</keyword>
<evidence type="ECO:0000256" key="7">
    <source>
        <dbReference type="ARBA" id="ARBA00023125"/>
    </source>
</evidence>
<evidence type="ECO:0000256" key="3">
    <source>
        <dbReference type="ARBA" id="ARBA00022741"/>
    </source>
</evidence>
<dbReference type="GO" id="GO:0003677">
    <property type="term" value="F:DNA binding"/>
    <property type="evidence" value="ECO:0007669"/>
    <property type="project" value="UniProtKB-KW"/>
</dbReference>
<feature type="domain" description="SF4 helicase" evidence="12">
    <location>
        <begin position="203"/>
        <end position="470"/>
    </location>
</feature>
<gene>
    <name evidence="13" type="ORF">SAMN06297387_13124</name>
</gene>
<reference evidence="13 14" key="1">
    <citation type="submission" date="2017-09" db="EMBL/GenBank/DDBJ databases">
        <authorList>
            <person name="Ehlers B."/>
            <person name="Leendertz F.H."/>
        </authorList>
    </citation>
    <scope>NUCLEOTIDE SEQUENCE [LARGE SCALE GENOMIC DNA]</scope>
    <source>
        <strain evidence="13 14">CGMCC 4.7095</strain>
    </source>
</reference>
<evidence type="ECO:0000313" key="14">
    <source>
        <dbReference type="Proteomes" id="UP000219072"/>
    </source>
</evidence>
<dbReference type="EC" id="5.6.2.3" evidence="9"/>
<evidence type="ECO:0000256" key="1">
    <source>
        <dbReference type="ARBA" id="ARBA00008428"/>
    </source>
</evidence>
<dbReference type="SUPFAM" id="SSF48024">
    <property type="entry name" value="N-terminal domain of DnaB helicase"/>
    <property type="match status" value="1"/>
</dbReference>
<dbReference type="GO" id="GO:0006260">
    <property type="term" value="P:DNA replication"/>
    <property type="evidence" value="ECO:0007669"/>
    <property type="project" value="UniProtKB-KW"/>
</dbReference>
<evidence type="ECO:0000256" key="6">
    <source>
        <dbReference type="ARBA" id="ARBA00022840"/>
    </source>
</evidence>
<evidence type="ECO:0000256" key="5">
    <source>
        <dbReference type="ARBA" id="ARBA00022806"/>
    </source>
</evidence>
<dbReference type="InterPro" id="IPR016136">
    <property type="entry name" value="DNA_helicase_N/primase_C"/>
</dbReference>
<sequence>MATVPMPADPFDSMSPQVDPMAAPPYDEASEAAMLGGMMQPGASAADAVSTALDALQPLGGAALYRPAHQTIYEVITALYLQGRQPDVLLVTAELERRGDLAKVGGAGYVHQLAWETPSAGNIEFYAERVRDLGLYRQALTTATRVAGMAHRAAGSGVDLREFMTDAAGQLLDLLPALDVGADPAGWDEPVGTALGEWEAALEAGGTPPLPLPWGDLDQMLRVQPGHLVLVAGRPGMGKSVALLTMASHLAVTCGRPAALVSLEMTKNQLLERLMASEAEVPQHILRAGRMDATQRERYTQARERVVAAPLRLVVPPGGITVPQLRAQMRRWQMEQRLPEMLLVDYAQIITPASTTRGANRTNQVDEIARGLKNLALEYEIAVVAAAQLSRATTNRDDKTPQLSDLRESGELEQAADSAILLHREDYYDKESPRVGEIDMIVAKNRHGATGVVDLLWQGHLSRIRDFPMR</sequence>
<keyword evidence="4" id="KW-0378">Hydrolase</keyword>
<dbReference type="Proteomes" id="UP000219072">
    <property type="component" value="Unassembled WGS sequence"/>
</dbReference>
<organism evidence="13 14">
    <name type="scientific">Streptomyces zhaozhouensis</name>
    <dbReference type="NCBI Taxonomy" id="1300267"/>
    <lineage>
        <taxon>Bacteria</taxon>
        <taxon>Bacillati</taxon>
        <taxon>Actinomycetota</taxon>
        <taxon>Actinomycetes</taxon>
        <taxon>Kitasatosporales</taxon>
        <taxon>Streptomycetaceae</taxon>
        <taxon>Streptomyces</taxon>
    </lineage>
</organism>
<dbReference type="InterPro" id="IPR007694">
    <property type="entry name" value="DNA_helicase_DnaB-like_C"/>
</dbReference>
<evidence type="ECO:0000313" key="13">
    <source>
        <dbReference type="EMBL" id="SOD67458.1"/>
    </source>
</evidence>
<evidence type="ECO:0000259" key="12">
    <source>
        <dbReference type="PROSITE" id="PS51199"/>
    </source>
</evidence>
<evidence type="ECO:0000256" key="9">
    <source>
        <dbReference type="ARBA" id="ARBA00044969"/>
    </source>
</evidence>
<dbReference type="PANTHER" id="PTHR30153">
    <property type="entry name" value="REPLICATIVE DNA HELICASE DNAB"/>
    <property type="match status" value="1"/>
</dbReference>
<dbReference type="PANTHER" id="PTHR30153:SF2">
    <property type="entry name" value="REPLICATIVE DNA HELICASE"/>
    <property type="match status" value="1"/>
</dbReference>
<dbReference type="Gene3D" id="1.10.860.10">
    <property type="entry name" value="DNAb Helicase, Chain A"/>
    <property type="match status" value="1"/>
</dbReference>